<dbReference type="OrthoDB" id="258443at2"/>
<dbReference type="GO" id="GO:0006313">
    <property type="term" value="P:DNA transposition"/>
    <property type="evidence" value="ECO:0007669"/>
    <property type="project" value="InterPro"/>
</dbReference>
<dbReference type="InterPro" id="IPR002559">
    <property type="entry name" value="Transposase_11"/>
</dbReference>
<dbReference type="GO" id="GO:0003677">
    <property type="term" value="F:DNA binding"/>
    <property type="evidence" value="ECO:0007669"/>
    <property type="project" value="InterPro"/>
</dbReference>
<name>A0A2S8G4F0_9BACT</name>
<feature type="region of interest" description="Disordered" evidence="1">
    <location>
        <begin position="179"/>
        <end position="198"/>
    </location>
</feature>
<evidence type="ECO:0000256" key="1">
    <source>
        <dbReference type="SAM" id="MobiDB-lite"/>
    </source>
</evidence>
<dbReference type="GO" id="GO:0004803">
    <property type="term" value="F:transposase activity"/>
    <property type="evidence" value="ECO:0007669"/>
    <property type="project" value="InterPro"/>
</dbReference>
<proteinExistence type="predicted"/>
<evidence type="ECO:0000313" key="4">
    <source>
        <dbReference type="Proteomes" id="UP000240009"/>
    </source>
</evidence>
<protein>
    <recommendedName>
        <fullName evidence="2">Transposase IS4-like domain-containing protein</fullName>
    </recommendedName>
</protein>
<sequence>MLKNFLRLDYRGVVEQLLDCPSLTEAIELDYIPHYTTLQKAAQRLLACEAVQSLLDETVAMQMGRRKRVPDAAIDSTGREATCASAYFERRRNTKDSPWKTVVYQRYPKLSLVSDIRTHFILAYRVGKGPRPDVDEFQGLIGQAAKRVRLHRILADAGYDSEPNHQFAREKLRLRTIIPAKPSTADQPTSQPAADIAD</sequence>
<evidence type="ECO:0000313" key="3">
    <source>
        <dbReference type="EMBL" id="PQO39307.1"/>
    </source>
</evidence>
<accession>A0A2S8G4F0</accession>
<gene>
    <name evidence="3" type="ORF">C5Y96_05490</name>
</gene>
<evidence type="ECO:0000259" key="2">
    <source>
        <dbReference type="Pfam" id="PF01609"/>
    </source>
</evidence>
<dbReference type="Proteomes" id="UP000240009">
    <property type="component" value="Unassembled WGS sequence"/>
</dbReference>
<reference evidence="3 4" key="1">
    <citation type="submission" date="2018-02" db="EMBL/GenBank/DDBJ databases">
        <title>Comparative genomes isolates from brazilian mangrove.</title>
        <authorList>
            <person name="Araujo J.E."/>
            <person name="Taketani R.G."/>
            <person name="Silva M.C.P."/>
            <person name="Loureco M.V."/>
            <person name="Andreote F.D."/>
        </authorList>
    </citation>
    <scope>NUCLEOTIDE SEQUENCE [LARGE SCALE GENOMIC DNA]</scope>
    <source>
        <strain evidence="3 4">HEX-2 MGV</strain>
    </source>
</reference>
<dbReference type="EMBL" id="PUIA01000016">
    <property type="protein sequence ID" value="PQO39307.1"/>
    <property type="molecule type" value="Genomic_DNA"/>
</dbReference>
<feature type="domain" description="Transposase IS4-like" evidence="2">
    <location>
        <begin position="73"/>
        <end position="184"/>
    </location>
</feature>
<dbReference type="AlphaFoldDB" id="A0A2S8G4F0"/>
<dbReference type="Pfam" id="PF01609">
    <property type="entry name" value="DDE_Tnp_1"/>
    <property type="match status" value="1"/>
</dbReference>
<comment type="caution">
    <text evidence="3">The sequence shown here is derived from an EMBL/GenBank/DDBJ whole genome shotgun (WGS) entry which is preliminary data.</text>
</comment>
<organism evidence="3 4">
    <name type="scientific">Blastopirellula marina</name>
    <dbReference type="NCBI Taxonomy" id="124"/>
    <lineage>
        <taxon>Bacteria</taxon>
        <taxon>Pseudomonadati</taxon>
        <taxon>Planctomycetota</taxon>
        <taxon>Planctomycetia</taxon>
        <taxon>Pirellulales</taxon>
        <taxon>Pirellulaceae</taxon>
        <taxon>Blastopirellula</taxon>
    </lineage>
</organism>